<name>C5BD65_EDWI9</name>
<dbReference type="Proteomes" id="UP000001485">
    <property type="component" value="Chromosome"/>
</dbReference>
<protein>
    <submittedName>
        <fullName evidence="1">Uncharacterized protein</fullName>
    </submittedName>
</protein>
<organism evidence="1 2">
    <name type="scientific">Edwardsiella ictaluri (strain 93-146)</name>
    <dbReference type="NCBI Taxonomy" id="634503"/>
    <lineage>
        <taxon>Bacteria</taxon>
        <taxon>Pseudomonadati</taxon>
        <taxon>Pseudomonadota</taxon>
        <taxon>Gammaproteobacteria</taxon>
        <taxon>Enterobacterales</taxon>
        <taxon>Hafniaceae</taxon>
        <taxon>Edwardsiella</taxon>
    </lineage>
</organism>
<gene>
    <name evidence="1" type="ordered locus">NT01EI_1370</name>
</gene>
<dbReference type="EMBL" id="CP001600">
    <property type="protein sequence ID" value="ACR68560.1"/>
    <property type="molecule type" value="Genomic_DNA"/>
</dbReference>
<dbReference type="KEGG" id="eic:NT01EI_1370"/>
<proteinExistence type="predicted"/>
<evidence type="ECO:0000313" key="1">
    <source>
        <dbReference type="EMBL" id="ACR68560.1"/>
    </source>
</evidence>
<reference evidence="1 2" key="2">
    <citation type="journal article" date="2012" name="J. Bacteriol.">
        <title>Genome Sequence of Edwardsiella ictaluri 93-146, a Strain Associated with a Natural Channel Catfish Outbreak of Enteric Septicemia of Catfish.</title>
        <authorList>
            <person name="Williams M.L."/>
            <person name="Gillaspy A.F."/>
            <person name="Dyer D.W."/>
            <person name="Thune R.L."/>
            <person name="Waldbieser G.C."/>
            <person name="Schuster S.C."/>
            <person name="Gipson J."/>
            <person name="Zaitshik J."/>
            <person name="Landry C."/>
            <person name="Banes M.M."/>
            <person name="Lawrence M.L."/>
        </authorList>
    </citation>
    <scope>NUCLEOTIDE SEQUENCE [LARGE SCALE GENOMIC DNA]</scope>
    <source>
        <strain evidence="1 2">93-146</strain>
    </source>
</reference>
<accession>C5BD65</accession>
<reference evidence="2" key="1">
    <citation type="submission" date="2009-03" db="EMBL/GenBank/DDBJ databases">
        <title>Complete genome sequence of Edwardsiella ictaluri 93-146.</title>
        <authorList>
            <person name="Williams M.L."/>
            <person name="Gillaspy A.F."/>
            <person name="Dyer D.W."/>
            <person name="Thune R.L."/>
            <person name="Waldbieser G.C."/>
            <person name="Schuster S.C."/>
            <person name="Gipson J."/>
            <person name="Zaitshik J."/>
            <person name="Landry C."/>
            <person name="Lawrence M.L."/>
        </authorList>
    </citation>
    <scope>NUCLEOTIDE SEQUENCE [LARGE SCALE GENOMIC DNA]</scope>
    <source>
        <strain evidence="2">93-146</strain>
    </source>
</reference>
<sequence>MEKVLISIRPQLKKGFGYIGSKQDKHRAAASGWSASID</sequence>
<dbReference type="AlphaFoldDB" id="C5BD65"/>
<evidence type="ECO:0000313" key="2">
    <source>
        <dbReference type="Proteomes" id="UP000001485"/>
    </source>
</evidence>
<dbReference type="HOGENOM" id="CLU_3327311_0_0_6"/>